<feature type="compositionally biased region" description="Acidic residues" evidence="2">
    <location>
        <begin position="40"/>
        <end position="49"/>
    </location>
</feature>
<protein>
    <submittedName>
        <fullName evidence="3">Uncharacterized protein</fullName>
    </submittedName>
</protein>
<feature type="coiled-coil region" evidence="1">
    <location>
        <begin position="296"/>
        <end position="330"/>
    </location>
</feature>
<evidence type="ECO:0000313" key="3">
    <source>
        <dbReference type="EMBL" id="KAJ4374354.1"/>
    </source>
</evidence>
<dbReference type="AlphaFoldDB" id="A0A9W8YDG5"/>
<comment type="caution">
    <text evidence="3">The sequence shown here is derived from an EMBL/GenBank/DDBJ whole genome shotgun (WGS) entry which is preliminary data.</text>
</comment>
<feature type="compositionally biased region" description="Low complexity" evidence="2">
    <location>
        <begin position="181"/>
        <end position="198"/>
    </location>
</feature>
<keyword evidence="4" id="KW-1185">Reference proteome</keyword>
<sequence>MGVPVINVEWVGDMSAPSILPNRRSSLPAESPPSMGLDMPAEESEDAASEECGTVKRTPSPNKRVRFRNPVPNIHTQDLFSDNPPRRMSRTPARKQSDASNGSPLQIDRRRERPRRKSMIRPRIATETFKSPTVPPDQPIVTGGASPPSVAAVSIQETRSWPQIYQTPNLPLGSVARHLSASQEASSSSQGSVVSEQEFFTPPTTRRDKGKSPQRLVSPRETTTAGPSSCPVRRQQGHVTINAPSSSPSSHDEAVPLSPRPDRHRGRKREFSFEPGLHEMEASVEQQYRQARQRRVIGGADRLRELQDENEALKEEVAALQEQFQALKNVLLGGVPRS</sequence>
<proteinExistence type="predicted"/>
<evidence type="ECO:0000256" key="2">
    <source>
        <dbReference type="SAM" id="MobiDB-lite"/>
    </source>
</evidence>
<feature type="compositionally biased region" description="Basic and acidic residues" evidence="2">
    <location>
        <begin position="269"/>
        <end position="279"/>
    </location>
</feature>
<accession>A0A9W8YDG5</accession>
<organism evidence="3 4">
    <name type="scientific">Neocucurbitaria cava</name>
    <dbReference type="NCBI Taxonomy" id="798079"/>
    <lineage>
        <taxon>Eukaryota</taxon>
        <taxon>Fungi</taxon>
        <taxon>Dikarya</taxon>
        <taxon>Ascomycota</taxon>
        <taxon>Pezizomycotina</taxon>
        <taxon>Dothideomycetes</taxon>
        <taxon>Pleosporomycetidae</taxon>
        <taxon>Pleosporales</taxon>
        <taxon>Pleosporineae</taxon>
        <taxon>Cucurbitariaceae</taxon>
        <taxon>Neocucurbitaria</taxon>
    </lineage>
</organism>
<keyword evidence="1" id="KW-0175">Coiled coil</keyword>
<gene>
    <name evidence="3" type="ORF">N0V83_003095</name>
</gene>
<evidence type="ECO:0000256" key="1">
    <source>
        <dbReference type="SAM" id="Coils"/>
    </source>
</evidence>
<dbReference type="EMBL" id="JAPEUY010000004">
    <property type="protein sequence ID" value="KAJ4374354.1"/>
    <property type="molecule type" value="Genomic_DNA"/>
</dbReference>
<reference evidence="3" key="1">
    <citation type="submission" date="2022-10" db="EMBL/GenBank/DDBJ databases">
        <title>Tapping the CABI collections for fungal endophytes: first genome assemblies for Collariella, Neodidymelliopsis, Ascochyta clinopodiicola, Didymella pomorum, Didymosphaeria variabile, Neocosmospora piperis and Neocucurbitaria cava.</title>
        <authorList>
            <person name="Hill R."/>
        </authorList>
    </citation>
    <scope>NUCLEOTIDE SEQUENCE</scope>
    <source>
        <strain evidence="3">IMI 356814</strain>
    </source>
</reference>
<evidence type="ECO:0000313" key="4">
    <source>
        <dbReference type="Proteomes" id="UP001140560"/>
    </source>
</evidence>
<feature type="region of interest" description="Disordered" evidence="2">
    <location>
        <begin position="181"/>
        <end position="279"/>
    </location>
</feature>
<name>A0A9W8YDG5_9PLEO</name>
<dbReference type="Proteomes" id="UP001140560">
    <property type="component" value="Unassembled WGS sequence"/>
</dbReference>
<feature type="region of interest" description="Disordered" evidence="2">
    <location>
        <begin position="13"/>
        <end position="154"/>
    </location>
</feature>
<dbReference type="OrthoDB" id="3796690at2759"/>
<feature type="compositionally biased region" description="Polar residues" evidence="2">
    <location>
        <begin position="237"/>
        <end position="249"/>
    </location>
</feature>